<keyword evidence="3" id="KW-0804">Transcription</keyword>
<dbReference type="KEGG" id="ctes:O987_11470"/>
<dbReference type="RefSeq" id="WP_043372211.1">
    <property type="nucleotide sequence ID" value="NZ_CP006704.1"/>
</dbReference>
<sequence>MRIGELAALTGCTPKALRLYEAHGLLGTVARRGSYRSYGPEDVQRVQWIRQALALGFRLATLQPLRAIDTAAGAAAVLTLIQSRRHAIAEELVRLKAADTALAALSVELASCEDASGCATPDKLPIRSSA</sequence>
<dbReference type="SMART" id="SM00422">
    <property type="entry name" value="HTH_MERR"/>
    <property type="match status" value="1"/>
</dbReference>
<dbReference type="SUPFAM" id="SSF46955">
    <property type="entry name" value="Putative DNA-binding domain"/>
    <property type="match status" value="1"/>
</dbReference>
<evidence type="ECO:0000256" key="2">
    <source>
        <dbReference type="ARBA" id="ARBA00023125"/>
    </source>
</evidence>
<accession>A0A076PL22</accession>
<keyword evidence="1" id="KW-0805">Transcription regulation</keyword>
<dbReference type="GO" id="GO:0003677">
    <property type="term" value="F:DNA binding"/>
    <property type="evidence" value="ECO:0007669"/>
    <property type="project" value="UniProtKB-KW"/>
</dbReference>
<protein>
    <submittedName>
        <fullName evidence="5">MerR family transcriptional regulator</fullName>
    </submittedName>
</protein>
<name>A0A076PL22_COMTE</name>
<keyword evidence="2" id="KW-0238">DNA-binding</keyword>
<reference evidence="5 6" key="1">
    <citation type="journal article" date="2014" name="Genome Announc.">
        <title>Complete Genome Sequence of Polychlorinated Biphenyl Degrader Comamonas testosteroni TK102 (NBRC 109938).</title>
        <authorList>
            <person name="Fukuda K."/>
            <person name="Hosoyama A."/>
            <person name="Tsuchikane K."/>
            <person name="Ohji S."/>
            <person name="Yamazoe A."/>
            <person name="Fujita N."/>
            <person name="Shintani M."/>
            <person name="Kimbara K."/>
        </authorList>
    </citation>
    <scope>NUCLEOTIDE SEQUENCE [LARGE SCALE GENOMIC DNA]</scope>
    <source>
        <strain evidence="5">TK102</strain>
    </source>
</reference>
<evidence type="ECO:0000313" key="5">
    <source>
        <dbReference type="EMBL" id="AIJ46413.1"/>
    </source>
</evidence>
<dbReference type="Pfam" id="PF13411">
    <property type="entry name" value="MerR_1"/>
    <property type="match status" value="1"/>
</dbReference>
<evidence type="ECO:0000259" key="4">
    <source>
        <dbReference type="PROSITE" id="PS50937"/>
    </source>
</evidence>
<evidence type="ECO:0000256" key="3">
    <source>
        <dbReference type="ARBA" id="ARBA00023163"/>
    </source>
</evidence>
<dbReference type="HOGENOM" id="CLU_060077_2_3_4"/>
<dbReference type="PROSITE" id="PS50937">
    <property type="entry name" value="HTH_MERR_2"/>
    <property type="match status" value="1"/>
</dbReference>
<dbReference type="InterPro" id="IPR009061">
    <property type="entry name" value="DNA-bd_dom_put_sf"/>
</dbReference>
<dbReference type="PANTHER" id="PTHR30204">
    <property type="entry name" value="REDOX-CYCLING DRUG-SENSING TRANSCRIPTIONAL ACTIVATOR SOXR"/>
    <property type="match status" value="1"/>
</dbReference>
<dbReference type="PRINTS" id="PR00040">
    <property type="entry name" value="HTHMERR"/>
</dbReference>
<feature type="domain" description="HTH merR-type" evidence="4">
    <location>
        <begin position="1"/>
        <end position="68"/>
    </location>
</feature>
<organism evidence="5 6">
    <name type="scientific">Comamonas testosteroni TK102</name>
    <dbReference type="NCBI Taxonomy" id="1392005"/>
    <lineage>
        <taxon>Bacteria</taxon>
        <taxon>Pseudomonadati</taxon>
        <taxon>Pseudomonadota</taxon>
        <taxon>Betaproteobacteria</taxon>
        <taxon>Burkholderiales</taxon>
        <taxon>Comamonadaceae</taxon>
        <taxon>Comamonas</taxon>
    </lineage>
</organism>
<evidence type="ECO:0000256" key="1">
    <source>
        <dbReference type="ARBA" id="ARBA00023015"/>
    </source>
</evidence>
<dbReference type="InterPro" id="IPR047057">
    <property type="entry name" value="MerR_fam"/>
</dbReference>
<evidence type="ECO:0000313" key="6">
    <source>
        <dbReference type="Proteomes" id="UP000028782"/>
    </source>
</evidence>
<dbReference type="Proteomes" id="UP000028782">
    <property type="component" value="Chromosome"/>
</dbReference>
<dbReference type="EMBL" id="CP006704">
    <property type="protein sequence ID" value="AIJ46413.1"/>
    <property type="molecule type" value="Genomic_DNA"/>
</dbReference>
<gene>
    <name evidence="5" type="ORF">O987_11470</name>
</gene>
<dbReference type="InterPro" id="IPR000551">
    <property type="entry name" value="MerR-type_HTH_dom"/>
</dbReference>
<dbReference type="PROSITE" id="PS00552">
    <property type="entry name" value="HTH_MERR_1"/>
    <property type="match status" value="1"/>
</dbReference>
<dbReference type="PANTHER" id="PTHR30204:SF94">
    <property type="entry name" value="HEAVY METAL-DEPENDENT TRANSCRIPTIONAL REGULATOR HI_0293-RELATED"/>
    <property type="match status" value="1"/>
</dbReference>
<dbReference type="Gene3D" id="1.10.1660.10">
    <property type="match status" value="1"/>
</dbReference>
<proteinExistence type="predicted"/>
<dbReference type="GO" id="GO:0003700">
    <property type="term" value="F:DNA-binding transcription factor activity"/>
    <property type="evidence" value="ECO:0007669"/>
    <property type="project" value="InterPro"/>
</dbReference>
<dbReference type="AlphaFoldDB" id="A0A076PL22"/>